<keyword evidence="2" id="KW-0802">TPR repeat</keyword>
<dbReference type="Proteomes" id="UP000187283">
    <property type="component" value="Unassembled WGS sequence"/>
</dbReference>
<dbReference type="Gene3D" id="1.25.40.10">
    <property type="entry name" value="Tetratricopeptide repeat domain"/>
    <property type="match status" value="1"/>
</dbReference>
<keyword evidence="4" id="KW-1185">Reference proteome</keyword>
<dbReference type="InterPro" id="IPR050498">
    <property type="entry name" value="Ycf3"/>
</dbReference>
<keyword evidence="3" id="KW-0328">Glycosyltransferase</keyword>
<evidence type="ECO:0000256" key="2">
    <source>
        <dbReference type="ARBA" id="ARBA00022803"/>
    </source>
</evidence>
<dbReference type="OrthoDB" id="1926212at2759"/>
<evidence type="ECO:0000256" key="1">
    <source>
        <dbReference type="ARBA" id="ARBA00022737"/>
    </source>
</evidence>
<keyword evidence="3" id="KW-0808">Transferase</keyword>
<dbReference type="EMBL" id="LSSN01005803">
    <property type="protein sequence ID" value="OMJ08412.1"/>
    <property type="molecule type" value="Genomic_DNA"/>
</dbReference>
<evidence type="ECO:0000313" key="4">
    <source>
        <dbReference type="Proteomes" id="UP000187283"/>
    </source>
</evidence>
<comment type="caution">
    <text evidence="3">The sequence shown here is derived from an EMBL/GenBank/DDBJ whole genome shotgun (WGS) entry which is preliminary data.</text>
</comment>
<dbReference type="AlphaFoldDB" id="A0A1R1X1A8"/>
<protein>
    <submittedName>
        <fullName evidence="3">Putative UDP-N-acetylglucosamine-peptide N-acetylglucosaminyltransferase SEC</fullName>
    </submittedName>
</protein>
<accession>A0A1R1X1A8</accession>
<name>A0A1R1X1A8_9FUNG</name>
<proteinExistence type="predicted"/>
<gene>
    <name evidence="3" type="ORF">AYI70_g11563</name>
</gene>
<dbReference type="PANTHER" id="PTHR44858">
    <property type="entry name" value="TETRATRICOPEPTIDE REPEAT PROTEIN 6"/>
    <property type="match status" value="1"/>
</dbReference>
<evidence type="ECO:0000313" key="3">
    <source>
        <dbReference type="EMBL" id="OMJ08412.1"/>
    </source>
</evidence>
<keyword evidence="1" id="KW-0677">Repeat</keyword>
<dbReference type="GO" id="GO:0016757">
    <property type="term" value="F:glycosyltransferase activity"/>
    <property type="evidence" value="ECO:0007669"/>
    <property type="project" value="UniProtKB-KW"/>
</dbReference>
<dbReference type="SMART" id="SM00028">
    <property type="entry name" value="TPR"/>
    <property type="match status" value="3"/>
</dbReference>
<dbReference type="Pfam" id="PF13181">
    <property type="entry name" value="TPR_8"/>
    <property type="match status" value="1"/>
</dbReference>
<dbReference type="Pfam" id="PF13432">
    <property type="entry name" value="TPR_16"/>
    <property type="match status" value="1"/>
</dbReference>
<organism evidence="3 4">
    <name type="scientific">Smittium culicis</name>
    <dbReference type="NCBI Taxonomy" id="133412"/>
    <lineage>
        <taxon>Eukaryota</taxon>
        <taxon>Fungi</taxon>
        <taxon>Fungi incertae sedis</taxon>
        <taxon>Zoopagomycota</taxon>
        <taxon>Kickxellomycotina</taxon>
        <taxon>Harpellomycetes</taxon>
        <taxon>Harpellales</taxon>
        <taxon>Legeriomycetaceae</taxon>
        <taxon>Smittium</taxon>
    </lineage>
</organism>
<dbReference type="SUPFAM" id="SSF48452">
    <property type="entry name" value="TPR-like"/>
    <property type="match status" value="1"/>
</dbReference>
<reference evidence="3 4" key="1">
    <citation type="submission" date="2017-01" db="EMBL/GenBank/DDBJ databases">
        <authorList>
            <person name="Mah S.A."/>
            <person name="Swanson W.J."/>
            <person name="Moy G.W."/>
            <person name="Vacquier V.D."/>
        </authorList>
    </citation>
    <scope>NUCLEOTIDE SEQUENCE [LARGE SCALE GENOMIC DNA]</scope>
    <source>
        <strain evidence="3 4">GSMNP</strain>
    </source>
</reference>
<dbReference type="PANTHER" id="PTHR44858:SF1">
    <property type="entry name" value="UDP-N-ACETYLGLUCOSAMINE--PEPTIDE N-ACETYLGLUCOSAMINYLTRANSFERASE SPINDLY-RELATED"/>
    <property type="match status" value="1"/>
</dbReference>
<dbReference type="InterPro" id="IPR019734">
    <property type="entry name" value="TPR_rpt"/>
</dbReference>
<sequence length="178" mass="19787">MCQNYNGARFDSGGRSNEFNSILKSEQIQTKAAEKLNEGDILSALELYSQANDVHSSGNILYNIGICNYQLGKIDEALKSWELSLKDMPLEADVHVNIANVYYLNKKNTEKAIEHLGIANSISPNDGEIAYNYGCILDASGRLEEAIEKYKVAFENNIPNAQVNIRNALIKLSSKKLQ</sequence>
<dbReference type="InterPro" id="IPR011990">
    <property type="entry name" value="TPR-like_helical_dom_sf"/>
</dbReference>